<reference evidence="2 3" key="1">
    <citation type="submission" date="2023-08" db="EMBL/GenBank/DDBJ databases">
        <title>Achromobacter seleniivolatilans sp. nov., isolated from seleniferous soil.</title>
        <authorList>
            <person name="Zhang S."/>
            <person name="Li K."/>
            <person name="Peng J."/>
            <person name="Zhao Q."/>
            <person name="Wang H."/>
            <person name="Guo Y."/>
        </authorList>
    </citation>
    <scope>NUCLEOTIDE SEQUENCE [LARGE SCALE GENOMIC DNA]</scope>
    <source>
        <strain evidence="2 3">R39</strain>
    </source>
</reference>
<keyword evidence="3" id="KW-1185">Reference proteome</keyword>
<keyword evidence="1" id="KW-1133">Transmembrane helix</keyword>
<protein>
    <submittedName>
        <fullName evidence="2">Uncharacterized protein</fullName>
    </submittedName>
</protein>
<dbReference type="RefSeq" id="WP_306937079.1">
    <property type="nucleotide sequence ID" value="NZ_CP132976.1"/>
</dbReference>
<feature type="transmembrane region" description="Helical" evidence="1">
    <location>
        <begin position="45"/>
        <end position="65"/>
    </location>
</feature>
<accession>A0ABY9LTU0</accession>
<feature type="transmembrane region" description="Helical" evidence="1">
    <location>
        <begin position="71"/>
        <end position="91"/>
    </location>
</feature>
<name>A0ABY9LTU0_9BURK</name>
<keyword evidence="1" id="KW-0472">Membrane</keyword>
<sequence length="94" mass="9955">MPSLPDKSQAARITAFIAILLTVVGCGISIYLLLSPSGMTQALGILALCATNLICYPFVIAYWYACGKPKPVSVILAVQTAFVIALLVWLAKLA</sequence>
<dbReference type="EMBL" id="CP132976">
    <property type="protein sequence ID" value="WMD18189.1"/>
    <property type="molecule type" value="Genomic_DNA"/>
</dbReference>
<dbReference type="PROSITE" id="PS51257">
    <property type="entry name" value="PROKAR_LIPOPROTEIN"/>
    <property type="match status" value="1"/>
</dbReference>
<gene>
    <name evidence="2" type="ORF">RAS12_16170</name>
</gene>
<feature type="transmembrane region" description="Helical" evidence="1">
    <location>
        <begin position="12"/>
        <end position="33"/>
    </location>
</feature>
<organism evidence="2 3">
    <name type="scientific">Achromobacter seleniivolatilans</name>
    <dbReference type="NCBI Taxonomy" id="3047478"/>
    <lineage>
        <taxon>Bacteria</taxon>
        <taxon>Pseudomonadati</taxon>
        <taxon>Pseudomonadota</taxon>
        <taxon>Betaproteobacteria</taxon>
        <taxon>Burkholderiales</taxon>
        <taxon>Alcaligenaceae</taxon>
        <taxon>Achromobacter</taxon>
    </lineage>
</organism>
<proteinExistence type="predicted"/>
<evidence type="ECO:0000256" key="1">
    <source>
        <dbReference type="SAM" id="Phobius"/>
    </source>
</evidence>
<evidence type="ECO:0000313" key="3">
    <source>
        <dbReference type="Proteomes" id="UP001234798"/>
    </source>
</evidence>
<evidence type="ECO:0000313" key="2">
    <source>
        <dbReference type="EMBL" id="WMD18189.1"/>
    </source>
</evidence>
<keyword evidence="1" id="KW-0812">Transmembrane</keyword>
<dbReference type="Proteomes" id="UP001234798">
    <property type="component" value="Chromosome"/>
</dbReference>